<evidence type="ECO:0000313" key="1">
    <source>
        <dbReference type="EMBL" id="KDR21613.1"/>
    </source>
</evidence>
<evidence type="ECO:0000313" key="2">
    <source>
        <dbReference type="Proteomes" id="UP000027135"/>
    </source>
</evidence>
<sequence length="39" mass="4569">MFMNCCGHSWESPGLQNAHVIQTYKRVKPLLCSFYKVHD</sequence>
<keyword evidence="2" id="KW-1185">Reference proteome</keyword>
<name>A0A067RF39_ZOONE</name>
<organism evidence="1 2">
    <name type="scientific">Zootermopsis nevadensis</name>
    <name type="common">Dampwood termite</name>
    <dbReference type="NCBI Taxonomy" id="136037"/>
    <lineage>
        <taxon>Eukaryota</taxon>
        <taxon>Metazoa</taxon>
        <taxon>Ecdysozoa</taxon>
        <taxon>Arthropoda</taxon>
        <taxon>Hexapoda</taxon>
        <taxon>Insecta</taxon>
        <taxon>Pterygota</taxon>
        <taxon>Neoptera</taxon>
        <taxon>Polyneoptera</taxon>
        <taxon>Dictyoptera</taxon>
        <taxon>Blattodea</taxon>
        <taxon>Blattoidea</taxon>
        <taxon>Termitoidae</taxon>
        <taxon>Termopsidae</taxon>
        <taxon>Zootermopsis</taxon>
    </lineage>
</organism>
<gene>
    <name evidence="1" type="ORF">L798_03854</name>
</gene>
<dbReference type="Proteomes" id="UP000027135">
    <property type="component" value="Unassembled WGS sequence"/>
</dbReference>
<protein>
    <submittedName>
        <fullName evidence="1">Uncharacterized protein</fullName>
    </submittedName>
</protein>
<dbReference type="InParanoid" id="A0A067RF39"/>
<reference evidence="1 2" key="1">
    <citation type="journal article" date="2014" name="Nat. Commun.">
        <title>Molecular traces of alternative social organization in a termite genome.</title>
        <authorList>
            <person name="Terrapon N."/>
            <person name="Li C."/>
            <person name="Robertson H.M."/>
            <person name="Ji L."/>
            <person name="Meng X."/>
            <person name="Booth W."/>
            <person name="Chen Z."/>
            <person name="Childers C.P."/>
            <person name="Glastad K.M."/>
            <person name="Gokhale K."/>
            <person name="Gowin J."/>
            <person name="Gronenberg W."/>
            <person name="Hermansen R.A."/>
            <person name="Hu H."/>
            <person name="Hunt B.G."/>
            <person name="Huylmans A.K."/>
            <person name="Khalil S.M."/>
            <person name="Mitchell R.D."/>
            <person name="Munoz-Torres M.C."/>
            <person name="Mustard J.A."/>
            <person name="Pan H."/>
            <person name="Reese J.T."/>
            <person name="Scharf M.E."/>
            <person name="Sun F."/>
            <person name="Vogel H."/>
            <person name="Xiao J."/>
            <person name="Yang W."/>
            <person name="Yang Z."/>
            <person name="Yang Z."/>
            <person name="Zhou J."/>
            <person name="Zhu J."/>
            <person name="Brent C.S."/>
            <person name="Elsik C.G."/>
            <person name="Goodisman M.A."/>
            <person name="Liberles D.A."/>
            <person name="Roe R.M."/>
            <person name="Vargo E.L."/>
            <person name="Vilcinskas A."/>
            <person name="Wang J."/>
            <person name="Bornberg-Bauer E."/>
            <person name="Korb J."/>
            <person name="Zhang G."/>
            <person name="Liebig J."/>
        </authorList>
    </citation>
    <scope>NUCLEOTIDE SEQUENCE [LARGE SCALE GENOMIC DNA]</scope>
    <source>
        <tissue evidence="1">Whole organism</tissue>
    </source>
</reference>
<accession>A0A067RF39</accession>
<dbReference type="AlphaFoldDB" id="A0A067RF39"/>
<proteinExistence type="predicted"/>
<dbReference type="EMBL" id="KK852546">
    <property type="protein sequence ID" value="KDR21613.1"/>
    <property type="molecule type" value="Genomic_DNA"/>
</dbReference>